<dbReference type="EMBL" id="CP003364">
    <property type="protein sequence ID" value="AGA31067.1"/>
    <property type="molecule type" value="Genomic_DNA"/>
</dbReference>
<dbReference type="eggNOG" id="COG0673">
    <property type="taxonomic scope" value="Bacteria"/>
</dbReference>
<feature type="domain" description="Gfo/Idh/MocA-like oxidoreductase N-terminal" evidence="1">
    <location>
        <begin position="45"/>
        <end position="164"/>
    </location>
</feature>
<keyword evidence="4" id="KW-1185">Reference proteome</keyword>
<protein>
    <submittedName>
        <fullName evidence="3">Putative dehydrogenase</fullName>
    </submittedName>
</protein>
<organism evidence="3 4">
    <name type="scientific">Singulisphaera acidiphila (strain ATCC BAA-1392 / DSM 18658 / VKM B-2454 / MOB10)</name>
    <dbReference type="NCBI Taxonomy" id="886293"/>
    <lineage>
        <taxon>Bacteria</taxon>
        <taxon>Pseudomonadati</taxon>
        <taxon>Planctomycetota</taxon>
        <taxon>Planctomycetia</taxon>
        <taxon>Isosphaerales</taxon>
        <taxon>Isosphaeraceae</taxon>
        <taxon>Singulisphaera</taxon>
    </lineage>
</organism>
<dbReference type="STRING" id="886293.Sinac_7012"/>
<dbReference type="InterPro" id="IPR019546">
    <property type="entry name" value="TAT_signal_bac_arc"/>
</dbReference>
<name>L0DP80_SINAD</name>
<dbReference type="Pfam" id="PF01408">
    <property type="entry name" value="GFO_IDH_MocA"/>
    <property type="match status" value="1"/>
</dbReference>
<dbReference type="Pfam" id="PF19051">
    <property type="entry name" value="GFO_IDH_MocA_C2"/>
    <property type="match status" value="2"/>
</dbReference>
<dbReference type="AlphaFoldDB" id="L0DP80"/>
<dbReference type="OrthoDB" id="9788246at2"/>
<dbReference type="KEGG" id="saci:Sinac_7012"/>
<dbReference type="NCBIfam" id="TIGR01409">
    <property type="entry name" value="TAT_signal_seq"/>
    <property type="match status" value="1"/>
</dbReference>
<proteinExistence type="predicted"/>
<dbReference type="PANTHER" id="PTHR43818">
    <property type="entry name" value="BCDNA.GH03377"/>
    <property type="match status" value="1"/>
</dbReference>
<dbReference type="SUPFAM" id="SSF55347">
    <property type="entry name" value="Glyceraldehyde-3-phosphate dehydrogenase-like, C-terminal domain"/>
    <property type="match status" value="1"/>
</dbReference>
<dbReference type="InterPro" id="IPR043906">
    <property type="entry name" value="Gfo/Idh/MocA_OxRdtase_bact_C"/>
</dbReference>
<dbReference type="InterPro" id="IPR000683">
    <property type="entry name" value="Gfo/Idh/MocA-like_OxRdtase_N"/>
</dbReference>
<dbReference type="SUPFAM" id="SSF51735">
    <property type="entry name" value="NAD(P)-binding Rossmann-fold domains"/>
    <property type="match status" value="1"/>
</dbReference>
<dbReference type="RefSeq" id="WP_015250139.1">
    <property type="nucleotide sequence ID" value="NC_019892.1"/>
</dbReference>
<evidence type="ECO:0000259" key="2">
    <source>
        <dbReference type="Pfam" id="PF19051"/>
    </source>
</evidence>
<evidence type="ECO:0000259" key="1">
    <source>
        <dbReference type="Pfam" id="PF01408"/>
    </source>
</evidence>
<gene>
    <name evidence="3" type="ordered locus">Sinac_7012</name>
</gene>
<dbReference type="GO" id="GO:0000166">
    <property type="term" value="F:nucleotide binding"/>
    <property type="evidence" value="ECO:0007669"/>
    <property type="project" value="InterPro"/>
</dbReference>
<feature type="domain" description="Gfo/Idh/MocA-like oxidoreductase bacterial type C-terminal" evidence="2">
    <location>
        <begin position="208"/>
        <end position="279"/>
    </location>
</feature>
<dbReference type="Gene3D" id="3.30.360.10">
    <property type="entry name" value="Dihydrodipicolinate Reductase, domain 2"/>
    <property type="match status" value="1"/>
</dbReference>
<dbReference type="Gene3D" id="3.40.50.720">
    <property type="entry name" value="NAD(P)-binding Rossmann-like Domain"/>
    <property type="match status" value="1"/>
</dbReference>
<dbReference type="HOGENOM" id="CLU_023194_24_0_0"/>
<dbReference type="Proteomes" id="UP000010798">
    <property type="component" value="Chromosome"/>
</dbReference>
<accession>L0DP80</accession>
<feature type="domain" description="Gfo/Idh/MocA-like oxidoreductase bacterial type C-terminal" evidence="2">
    <location>
        <begin position="369"/>
        <end position="440"/>
    </location>
</feature>
<evidence type="ECO:0000313" key="3">
    <source>
        <dbReference type="EMBL" id="AGA31067.1"/>
    </source>
</evidence>
<dbReference type="InterPro" id="IPR050463">
    <property type="entry name" value="Gfo/Idh/MocA_oxidrdct_glycsds"/>
</dbReference>
<reference evidence="3 4" key="1">
    <citation type="submission" date="2012-02" db="EMBL/GenBank/DDBJ databases">
        <title>Complete sequence of chromosome of Singulisphaera acidiphila DSM 18658.</title>
        <authorList>
            <consortium name="US DOE Joint Genome Institute (JGI-PGF)"/>
            <person name="Lucas S."/>
            <person name="Copeland A."/>
            <person name="Lapidus A."/>
            <person name="Glavina del Rio T."/>
            <person name="Dalin E."/>
            <person name="Tice H."/>
            <person name="Bruce D."/>
            <person name="Goodwin L."/>
            <person name="Pitluck S."/>
            <person name="Peters L."/>
            <person name="Ovchinnikova G."/>
            <person name="Chertkov O."/>
            <person name="Kyrpides N."/>
            <person name="Mavromatis K."/>
            <person name="Ivanova N."/>
            <person name="Brettin T."/>
            <person name="Detter J.C."/>
            <person name="Han C."/>
            <person name="Larimer F."/>
            <person name="Land M."/>
            <person name="Hauser L."/>
            <person name="Markowitz V."/>
            <person name="Cheng J.-F."/>
            <person name="Hugenholtz P."/>
            <person name="Woyke T."/>
            <person name="Wu D."/>
            <person name="Tindall B."/>
            <person name="Pomrenke H."/>
            <person name="Brambilla E."/>
            <person name="Klenk H.-P."/>
            <person name="Eisen J.A."/>
        </authorList>
    </citation>
    <scope>NUCLEOTIDE SEQUENCE [LARGE SCALE GENOMIC DNA]</scope>
    <source>
        <strain evidence="4">ATCC BAA-1392 / DSM 18658 / VKM B-2454 / MOB10</strain>
    </source>
</reference>
<dbReference type="InterPro" id="IPR006311">
    <property type="entry name" value="TAT_signal"/>
</dbReference>
<dbReference type="PANTHER" id="PTHR43818:SF5">
    <property type="entry name" value="OXIDOREDUCTASE FAMILY PROTEIN"/>
    <property type="match status" value="1"/>
</dbReference>
<dbReference type="PROSITE" id="PS51318">
    <property type="entry name" value="TAT"/>
    <property type="match status" value="1"/>
</dbReference>
<dbReference type="InterPro" id="IPR036291">
    <property type="entry name" value="NAD(P)-bd_dom_sf"/>
</dbReference>
<evidence type="ECO:0000313" key="4">
    <source>
        <dbReference type="Proteomes" id="UP000010798"/>
    </source>
</evidence>
<sequence length="443" mass="49907">MSRQTRRDFLRASAAATSGGILLPYVNPRGRTMADETRSPNERPRVGCIGLGGMGRGDAKAVKRYGDILAVCDVDRKHAEFARDEKTIGNGKADIYEDYRKLLDRNDIDIVTISTPDHWHTRIAIAALRAGKDVYCQKPLTLTIDEGKQLRKVVEETKRILQVGTQQRSEDKNRFLTAVAMVHDGRIGKVKRVTCVIGATPDEGKTFRKTEPPTELNWEMWLGQAPKVDYIAERCHNNFRWWYEYSGGKMTDWGAHHVDIAQWAIGMDQSGPKTVEVLSAEHPVPFKDGMPMVDDRYNTATAFLVRCLFPNDVELLIRHDTENGVEFEGEKGSFFVSRSKLVGEPVDELDKNPIPESALIALRKGKRLDSHMGNFIECVRDRATPVSDVASHHRMLTTCHLANIALRLGRSLTWDPVSEQIVGDPDANKWLGREQRKGYEIDA</sequence>